<reference evidence="2" key="1">
    <citation type="submission" date="2020-06" db="EMBL/GenBank/DDBJ databases">
        <authorList>
            <person name="Li T."/>
            <person name="Hu X."/>
            <person name="Zhang T."/>
            <person name="Song X."/>
            <person name="Zhang H."/>
            <person name="Dai N."/>
            <person name="Sheng W."/>
            <person name="Hou X."/>
            <person name="Wei L."/>
        </authorList>
    </citation>
    <scope>NUCLEOTIDE SEQUENCE</scope>
    <source>
        <strain evidence="2">G02</strain>
        <tissue evidence="2">Leaf</tissue>
    </source>
</reference>
<dbReference type="Pfam" id="PF10551">
    <property type="entry name" value="MULE"/>
    <property type="match status" value="1"/>
</dbReference>
<dbReference type="PANTHER" id="PTHR31973">
    <property type="entry name" value="POLYPROTEIN, PUTATIVE-RELATED"/>
    <property type="match status" value="1"/>
</dbReference>
<protein>
    <recommendedName>
        <fullName evidence="1">MULE transposase domain-containing protein</fullName>
    </recommendedName>
</protein>
<gene>
    <name evidence="2" type="ORF">Sradi_4384300</name>
</gene>
<comment type="caution">
    <text evidence="2">The sequence shown here is derived from an EMBL/GenBank/DDBJ whole genome shotgun (WGS) entry which is preliminary data.</text>
</comment>
<sequence length="354" mass="41733">MIRQDPAYNIKYVQQNVKDTFGFDISYHKAWHALKAAREEVYGTRESYVQKLPKFMTALQKSNPGTVVEWLHLDTDIPGTKILNYVFWTFRPCIEGFRYCHNLISIVGTHLYTKYKHKLLVAVTLDANQQILLIAFALVDEESLASWRWFLEMLAKYLMLDDDDRICLISDRHNELINAINFVLAFTFPRGVHHFCLRHICLNFNTKYKNIRLKDLCWRTGAEQNVRKFERIMEEIRGLNEEAFDWLQRIDKAQWTSSHDGGWRTDCLRHDRVKPCITSYKSLITLNNLLLLQQEACRHFGVNASNFIPSYYDIQAFKKTYIGRFAPVWGEEDWDDVDFVLVHNPTRRARRGPG</sequence>
<dbReference type="PANTHER" id="PTHR31973:SF195">
    <property type="entry name" value="MUDR FAMILY TRANSPOSASE"/>
    <property type="match status" value="1"/>
</dbReference>
<reference evidence="2" key="2">
    <citation type="journal article" date="2024" name="Plant">
        <title>Genomic evolution and insights into agronomic trait innovations of Sesamum species.</title>
        <authorList>
            <person name="Miao H."/>
            <person name="Wang L."/>
            <person name="Qu L."/>
            <person name="Liu H."/>
            <person name="Sun Y."/>
            <person name="Le M."/>
            <person name="Wang Q."/>
            <person name="Wei S."/>
            <person name="Zheng Y."/>
            <person name="Lin W."/>
            <person name="Duan Y."/>
            <person name="Cao H."/>
            <person name="Xiong S."/>
            <person name="Wang X."/>
            <person name="Wei L."/>
            <person name="Li C."/>
            <person name="Ma Q."/>
            <person name="Ju M."/>
            <person name="Zhao R."/>
            <person name="Li G."/>
            <person name="Mu C."/>
            <person name="Tian Q."/>
            <person name="Mei H."/>
            <person name="Zhang T."/>
            <person name="Gao T."/>
            <person name="Zhang H."/>
        </authorList>
    </citation>
    <scope>NUCLEOTIDE SEQUENCE</scope>
    <source>
        <strain evidence="2">G02</strain>
    </source>
</reference>
<evidence type="ECO:0000313" key="2">
    <source>
        <dbReference type="EMBL" id="KAL0345530.1"/>
    </source>
</evidence>
<dbReference type="AlphaFoldDB" id="A0AAW2NPV6"/>
<evidence type="ECO:0000259" key="1">
    <source>
        <dbReference type="Pfam" id="PF10551"/>
    </source>
</evidence>
<name>A0AAW2NPV6_SESRA</name>
<dbReference type="EMBL" id="JACGWJ010000019">
    <property type="protein sequence ID" value="KAL0345530.1"/>
    <property type="molecule type" value="Genomic_DNA"/>
</dbReference>
<proteinExistence type="predicted"/>
<accession>A0AAW2NPV6</accession>
<dbReference type="InterPro" id="IPR018289">
    <property type="entry name" value="MULE_transposase_dom"/>
</dbReference>
<organism evidence="2">
    <name type="scientific">Sesamum radiatum</name>
    <name type="common">Black benniseed</name>
    <dbReference type="NCBI Taxonomy" id="300843"/>
    <lineage>
        <taxon>Eukaryota</taxon>
        <taxon>Viridiplantae</taxon>
        <taxon>Streptophyta</taxon>
        <taxon>Embryophyta</taxon>
        <taxon>Tracheophyta</taxon>
        <taxon>Spermatophyta</taxon>
        <taxon>Magnoliopsida</taxon>
        <taxon>eudicotyledons</taxon>
        <taxon>Gunneridae</taxon>
        <taxon>Pentapetalae</taxon>
        <taxon>asterids</taxon>
        <taxon>lamiids</taxon>
        <taxon>Lamiales</taxon>
        <taxon>Pedaliaceae</taxon>
        <taxon>Sesamum</taxon>
    </lineage>
</organism>
<feature type="domain" description="MULE transposase" evidence="1">
    <location>
        <begin position="107"/>
        <end position="202"/>
    </location>
</feature>